<accession>A0A8X6WDD5</accession>
<feature type="region of interest" description="Disordered" evidence="1">
    <location>
        <begin position="21"/>
        <end position="40"/>
    </location>
</feature>
<name>A0A8X6WDD5_TRICX</name>
<dbReference type="EMBL" id="BMAU01021402">
    <property type="protein sequence ID" value="GFY32502.1"/>
    <property type="molecule type" value="Genomic_DNA"/>
</dbReference>
<evidence type="ECO:0000313" key="2">
    <source>
        <dbReference type="EMBL" id="GFY32502.1"/>
    </source>
</evidence>
<keyword evidence="3" id="KW-1185">Reference proteome</keyword>
<reference evidence="2" key="1">
    <citation type="submission" date="2020-08" db="EMBL/GenBank/DDBJ databases">
        <title>Multicomponent nature underlies the extraordinary mechanical properties of spider dragline silk.</title>
        <authorList>
            <person name="Kono N."/>
            <person name="Nakamura H."/>
            <person name="Mori M."/>
            <person name="Yoshida Y."/>
            <person name="Ohtoshi R."/>
            <person name="Malay A.D."/>
            <person name="Moran D.A.P."/>
            <person name="Tomita M."/>
            <person name="Numata K."/>
            <person name="Arakawa K."/>
        </authorList>
    </citation>
    <scope>NUCLEOTIDE SEQUENCE</scope>
</reference>
<comment type="caution">
    <text evidence="2">The sequence shown here is derived from an EMBL/GenBank/DDBJ whole genome shotgun (WGS) entry which is preliminary data.</text>
</comment>
<evidence type="ECO:0000313" key="3">
    <source>
        <dbReference type="Proteomes" id="UP000887159"/>
    </source>
</evidence>
<evidence type="ECO:0000256" key="1">
    <source>
        <dbReference type="SAM" id="MobiDB-lite"/>
    </source>
</evidence>
<proteinExistence type="predicted"/>
<gene>
    <name evidence="2" type="ORF">TNCV_3560101</name>
</gene>
<dbReference type="Proteomes" id="UP000887159">
    <property type="component" value="Unassembled WGS sequence"/>
</dbReference>
<sequence length="89" mass="9459">MNPIEHVWDALGRRVAGCQLPLTNSPRTGKNSSGRSLPVPTDDVVSRVFIEYSALEQVVTIHPGMTADCSGLVSSHGKPVVTQKVMSGS</sequence>
<dbReference type="AlphaFoldDB" id="A0A8X6WDD5"/>
<feature type="compositionally biased region" description="Polar residues" evidence="1">
    <location>
        <begin position="21"/>
        <end position="35"/>
    </location>
</feature>
<organism evidence="2 3">
    <name type="scientific">Trichonephila clavipes</name>
    <name type="common">Golden silk orbweaver</name>
    <name type="synonym">Nephila clavipes</name>
    <dbReference type="NCBI Taxonomy" id="2585209"/>
    <lineage>
        <taxon>Eukaryota</taxon>
        <taxon>Metazoa</taxon>
        <taxon>Ecdysozoa</taxon>
        <taxon>Arthropoda</taxon>
        <taxon>Chelicerata</taxon>
        <taxon>Arachnida</taxon>
        <taxon>Araneae</taxon>
        <taxon>Araneomorphae</taxon>
        <taxon>Entelegynae</taxon>
        <taxon>Araneoidea</taxon>
        <taxon>Nephilidae</taxon>
        <taxon>Trichonephila</taxon>
    </lineage>
</organism>
<protein>
    <submittedName>
        <fullName evidence="2">Uncharacterized protein</fullName>
    </submittedName>
</protein>